<name>A0A1C3K4W0_9BURK</name>
<feature type="compositionally biased region" description="Pro residues" evidence="3">
    <location>
        <begin position="1"/>
        <end position="11"/>
    </location>
</feature>
<dbReference type="EMBL" id="FLRC01000033">
    <property type="protein sequence ID" value="SBT26522.1"/>
    <property type="molecule type" value="Genomic_DNA"/>
</dbReference>
<accession>A0A1C3K4W0</accession>
<dbReference type="KEGG" id="odi:ODI_R0497"/>
<dbReference type="Proteomes" id="UP000078558">
    <property type="component" value="Chromosome I"/>
</dbReference>
<evidence type="ECO:0000313" key="4">
    <source>
        <dbReference type="EMBL" id="SBT26522.1"/>
    </source>
</evidence>
<keyword evidence="6" id="KW-1185">Reference proteome</keyword>
<dbReference type="InterPro" id="IPR011335">
    <property type="entry name" value="Restrct_endonuc-II-like"/>
</dbReference>
<dbReference type="InterPro" id="IPR003509">
    <property type="entry name" value="UPF0102_YraN-like"/>
</dbReference>
<dbReference type="Gene3D" id="3.40.1350.10">
    <property type="match status" value="1"/>
</dbReference>
<dbReference type="NCBIfam" id="TIGR00252">
    <property type="entry name" value="YraN family protein"/>
    <property type="match status" value="1"/>
</dbReference>
<dbReference type="SUPFAM" id="SSF52980">
    <property type="entry name" value="Restriction endonuclease-like"/>
    <property type="match status" value="1"/>
</dbReference>
<organism evidence="4 6">
    <name type="scientific">Orrella dioscoreae</name>
    <dbReference type="NCBI Taxonomy" id="1851544"/>
    <lineage>
        <taxon>Bacteria</taxon>
        <taxon>Pseudomonadati</taxon>
        <taxon>Pseudomonadota</taxon>
        <taxon>Betaproteobacteria</taxon>
        <taxon>Burkholderiales</taxon>
        <taxon>Alcaligenaceae</taxon>
        <taxon>Orrella</taxon>
    </lineage>
</organism>
<keyword evidence="4" id="KW-0378">Hydrolase</keyword>
<feature type="region of interest" description="Disordered" evidence="3">
    <location>
        <begin position="1"/>
        <end position="61"/>
    </location>
</feature>
<feature type="compositionally biased region" description="Basic residues" evidence="3">
    <location>
        <begin position="23"/>
        <end position="36"/>
    </location>
</feature>
<dbReference type="EMBL" id="LT907988">
    <property type="protein sequence ID" value="SOE46844.1"/>
    <property type="molecule type" value="Genomic_DNA"/>
</dbReference>
<protein>
    <recommendedName>
        <fullName evidence="2">UPF0102 protein ODI_04295</fullName>
    </recommendedName>
</protein>
<dbReference type="NCBIfam" id="NF009150">
    <property type="entry name" value="PRK12497.1-3"/>
    <property type="match status" value="1"/>
</dbReference>
<dbReference type="PANTHER" id="PTHR34039">
    <property type="entry name" value="UPF0102 PROTEIN YRAN"/>
    <property type="match status" value="1"/>
</dbReference>
<comment type="similarity">
    <text evidence="1 2">Belongs to the UPF0102 family.</text>
</comment>
<dbReference type="InterPro" id="IPR011856">
    <property type="entry name" value="tRNA_endonuc-like_dom_sf"/>
</dbReference>
<dbReference type="OrthoDB" id="9794876at2"/>
<dbReference type="GO" id="GO:0004519">
    <property type="term" value="F:endonuclease activity"/>
    <property type="evidence" value="ECO:0007669"/>
    <property type="project" value="UniProtKB-KW"/>
</dbReference>
<keyword evidence="4" id="KW-0540">Nuclease</keyword>
<evidence type="ECO:0000313" key="5">
    <source>
        <dbReference type="EMBL" id="SOE46844.1"/>
    </source>
</evidence>
<evidence type="ECO:0000256" key="2">
    <source>
        <dbReference type="HAMAP-Rule" id="MF_00048"/>
    </source>
</evidence>
<gene>
    <name evidence="4" type="ORF">ODI_04295</name>
    <name evidence="5" type="ORF">ODI_R0497</name>
</gene>
<proteinExistence type="inferred from homology"/>
<dbReference type="AlphaFoldDB" id="A0A1C3K4W0"/>
<reference evidence="5 6" key="2">
    <citation type="submission" date="2017-08" db="EMBL/GenBank/DDBJ databases">
        <authorList>
            <person name="de Groot N.N."/>
        </authorList>
    </citation>
    <scope>NUCLEOTIDE SEQUENCE [LARGE SCALE GENOMIC DNA]</scope>
    <source>
        <strain evidence="5">Orrdi1</strain>
    </source>
</reference>
<dbReference type="Pfam" id="PF02021">
    <property type="entry name" value="UPF0102"/>
    <property type="match status" value="1"/>
</dbReference>
<evidence type="ECO:0000256" key="3">
    <source>
        <dbReference type="SAM" id="MobiDB-lite"/>
    </source>
</evidence>
<sequence length="179" mass="18910">MPAPTDTPLPALPASAWQTVRNAQKKAQRSRQRAARPRAADGRASEAAQTPASPVTAAQRRGQATEDAALALLCRAGLAPLARNLRCKAGEIDLVMRDGDVLVFVEVRYRAAARHGGAAASVDAAKQARVARAAAHFLPRLARAGWNGRQPACRYDVVAAEDGSLTWLRGAFDTPDAPA</sequence>
<dbReference type="HAMAP" id="MF_00048">
    <property type="entry name" value="UPF0102"/>
    <property type="match status" value="1"/>
</dbReference>
<keyword evidence="4" id="KW-0255">Endonuclease</keyword>
<dbReference type="RefSeq" id="WP_067756398.1">
    <property type="nucleotide sequence ID" value="NZ_LT907988.1"/>
</dbReference>
<dbReference type="PANTHER" id="PTHR34039:SF1">
    <property type="entry name" value="UPF0102 PROTEIN YRAN"/>
    <property type="match status" value="1"/>
</dbReference>
<evidence type="ECO:0000256" key="1">
    <source>
        <dbReference type="ARBA" id="ARBA00006738"/>
    </source>
</evidence>
<dbReference type="STRING" id="1851544.ODI_04295"/>
<evidence type="ECO:0000313" key="6">
    <source>
        <dbReference type="Proteomes" id="UP000078558"/>
    </source>
</evidence>
<dbReference type="GO" id="GO:0003676">
    <property type="term" value="F:nucleic acid binding"/>
    <property type="evidence" value="ECO:0007669"/>
    <property type="project" value="InterPro"/>
</dbReference>
<reference evidence="4 6" key="1">
    <citation type="submission" date="2016-06" db="EMBL/GenBank/DDBJ databases">
        <authorList>
            <person name="Kjaerup R.B."/>
            <person name="Dalgaard T.S."/>
            <person name="Juul-Madsen H.R."/>
        </authorList>
    </citation>
    <scope>NUCLEOTIDE SEQUENCE [LARGE SCALE GENOMIC DNA]</scope>
    <source>
        <strain evidence="4">Orrdi1</strain>
    </source>
</reference>